<gene>
    <name evidence="2" type="ORF">H9627_09810</name>
</gene>
<protein>
    <recommendedName>
        <fullName evidence="4">EcsC family protein</fullName>
    </recommendedName>
</protein>
<feature type="transmembrane region" description="Helical" evidence="1">
    <location>
        <begin position="199"/>
        <end position="216"/>
    </location>
</feature>
<evidence type="ECO:0000313" key="2">
    <source>
        <dbReference type="EMBL" id="MBD8030609.1"/>
    </source>
</evidence>
<dbReference type="AlphaFoldDB" id="A0A8I0HPI8"/>
<keyword evidence="3" id="KW-1185">Reference proteome</keyword>
<evidence type="ECO:0000256" key="1">
    <source>
        <dbReference type="SAM" id="Phobius"/>
    </source>
</evidence>
<keyword evidence="1" id="KW-0812">Transmembrane</keyword>
<reference evidence="2 3" key="1">
    <citation type="submission" date="2020-08" db="EMBL/GenBank/DDBJ databases">
        <title>A Genomic Blueprint of the Chicken Gut Microbiome.</title>
        <authorList>
            <person name="Gilroy R."/>
            <person name="Ravi A."/>
            <person name="Getino M."/>
            <person name="Pursley I."/>
            <person name="Horton D.L."/>
            <person name="Alikhan N.-F."/>
            <person name="Baker D."/>
            <person name="Gharbi K."/>
            <person name="Hall N."/>
            <person name="Watson M."/>
            <person name="Adriaenssens E.M."/>
            <person name="Foster-Nyarko E."/>
            <person name="Jarju S."/>
            <person name="Secka A."/>
            <person name="Antonio M."/>
            <person name="Oren A."/>
            <person name="Chaudhuri R."/>
            <person name="La Ragione R.M."/>
            <person name="Hildebrand F."/>
            <person name="Pallen M.J."/>
        </authorList>
    </citation>
    <scope>NUCLEOTIDE SEQUENCE [LARGE SCALE GENOMIC DNA]</scope>
    <source>
        <strain evidence="2 3">Sa1YVA5</strain>
    </source>
</reference>
<dbReference type="RefSeq" id="WP_191733851.1">
    <property type="nucleotide sequence ID" value="NZ_JACSPR010000006.1"/>
</dbReference>
<dbReference type="EMBL" id="JACSPR010000006">
    <property type="protein sequence ID" value="MBD8030609.1"/>
    <property type="molecule type" value="Genomic_DNA"/>
</dbReference>
<proteinExistence type="predicted"/>
<keyword evidence="1" id="KW-0472">Membrane</keyword>
<dbReference type="Proteomes" id="UP000650224">
    <property type="component" value="Unassembled WGS sequence"/>
</dbReference>
<organism evidence="2 3">
    <name type="scientific">Corynebacterium gallinarum</name>
    <dbReference type="NCBI Taxonomy" id="2762214"/>
    <lineage>
        <taxon>Bacteria</taxon>
        <taxon>Bacillati</taxon>
        <taxon>Actinomycetota</taxon>
        <taxon>Actinomycetes</taxon>
        <taxon>Mycobacteriales</taxon>
        <taxon>Corynebacteriaceae</taxon>
        <taxon>Corynebacterium</taxon>
    </lineage>
</organism>
<name>A0A8I0HPI8_9CORY</name>
<evidence type="ECO:0000313" key="3">
    <source>
        <dbReference type="Proteomes" id="UP000650224"/>
    </source>
</evidence>
<evidence type="ECO:0008006" key="4">
    <source>
        <dbReference type="Google" id="ProtNLM"/>
    </source>
</evidence>
<accession>A0A8I0HPI8</accession>
<sequence>MARDTTTFTDAIHSDPQSVEDNAGWGGKLLIPALDRAVHMQTGAIEAYVARLKQKNPDHSPQQIQKIMDDHLKKIATGTGASVGLAAAVPGIGFLTGALAVSAESLVFLDAVAFYTMASAHLRGVDISHPERRRALILVVLLGSQGTALVDAAVGDISKKRKLPAANISRFSIGGLADVNSRLLRMAIKRLGKRFRGAWLGKILPLGVGAVVGTLANRKLASKAITNVGQSLGPLPA</sequence>
<comment type="caution">
    <text evidence="2">The sequence shown here is derived from an EMBL/GenBank/DDBJ whole genome shotgun (WGS) entry which is preliminary data.</text>
</comment>
<keyword evidence="1" id="KW-1133">Transmembrane helix</keyword>
<feature type="transmembrane region" description="Helical" evidence="1">
    <location>
        <begin position="106"/>
        <end position="123"/>
    </location>
</feature>
<feature type="transmembrane region" description="Helical" evidence="1">
    <location>
        <begin position="75"/>
        <end position="100"/>
    </location>
</feature>